<feature type="region of interest" description="Disordered" evidence="5">
    <location>
        <begin position="65"/>
        <end position="151"/>
    </location>
</feature>
<feature type="compositionally biased region" description="Basic residues" evidence="5">
    <location>
        <begin position="537"/>
        <end position="548"/>
    </location>
</feature>
<feature type="compositionally biased region" description="Pro residues" evidence="5">
    <location>
        <begin position="504"/>
        <end position="522"/>
    </location>
</feature>
<feature type="compositionally biased region" description="Acidic residues" evidence="5">
    <location>
        <begin position="615"/>
        <end position="624"/>
    </location>
</feature>
<dbReference type="InterPro" id="IPR004038">
    <property type="entry name" value="Ribosomal_eL8/eL30/eS12/Gad45"/>
</dbReference>
<feature type="compositionally biased region" description="Basic and acidic residues" evidence="5">
    <location>
        <begin position="194"/>
        <end position="213"/>
    </location>
</feature>
<accession>A0A6A6B661</accession>
<feature type="domain" description="Ribosomal protein eL8/eL30/eS12/Gadd45" evidence="6">
    <location>
        <begin position="649"/>
        <end position="743"/>
    </location>
</feature>
<feature type="region of interest" description="Disordered" evidence="5">
    <location>
        <begin position="1"/>
        <end position="29"/>
    </location>
</feature>
<dbReference type="EMBL" id="ML995492">
    <property type="protein sequence ID" value="KAF2139599.1"/>
    <property type="molecule type" value="Genomic_DNA"/>
</dbReference>
<feature type="compositionally biased region" description="Polar residues" evidence="5">
    <location>
        <begin position="122"/>
        <end position="132"/>
    </location>
</feature>
<feature type="compositionally biased region" description="Polar residues" evidence="5">
    <location>
        <begin position="370"/>
        <end position="401"/>
    </location>
</feature>
<dbReference type="PANTHER" id="PTHR11843">
    <property type="entry name" value="40S RIBOSOMAL PROTEIN S12"/>
    <property type="match status" value="1"/>
</dbReference>
<dbReference type="Gene3D" id="3.30.1330.30">
    <property type="match status" value="1"/>
</dbReference>
<dbReference type="PROSITE" id="PS01189">
    <property type="entry name" value="RIBOSOMAL_S12E"/>
    <property type="match status" value="1"/>
</dbReference>
<dbReference type="InterPro" id="IPR047860">
    <property type="entry name" value="Ribosomal_eS12_CS"/>
</dbReference>
<evidence type="ECO:0000313" key="8">
    <source>
        <dbReference type="Proteomes" id="UP000799438"/>
    </source>
</evidence>
<evidence type="ECO:0000256" key="5">
    <source>
        <dbReference type="SAM" id="MobiDB-lite"/>
    </source>
</evidence>
<dbReference type="Proteomes" id="UP000799438">
    <property type="component" value="Unassembled WGS sequence"/>
</dbReference>
<feature type="compositionally biased region" description="Basic and acidic residues" evidence="5">
    <location>
        <begin position="526"/>
        <end position="536"/>
    </location>
</feature>
<feature type="compositionally biased region" description="Acidic residues" evidence="5">
    <location>
        <begin position="137"/>
        <end position="147"/>
    </location>
</feature>
<feature type="compositionally biased region" description="Basic and acidic residues" evidence="5">
    <location>
        <begin position="449"/>
        <end position="470"/>
    </location>
</feature>
<evidence type="ECO:0000256" key="2">
    <source>
        <dbReference type="ARBA" id="ARBA00022980"/>
    </source>
</evidence>
<keyword evidence="3 4" id="KW-0687">Ribonucleoprotein</keyword>
<dbReference type="GO" id="GO:0015935">
    <property type="term" value="C:small ribosomal subunit"/>
    <property type="evidence" value="ECO:0007669"/>
    <property type="project" value="UniProtKB-ARBA"/>
</dbReference>
<feature type="compositionally biased region" description="Polar residues" evidence="5">
    <location>
        <begin position="8"/>
        <end position="22"/>
    </location>
</feature>
<evidence type="ECO:0000256" key="3">
    <source>
        <dbReference type="ARBA" id="ARBA00023274"/>
    </source>
</evidence>
<reference evidence="7" key="1">
    <citation type="journal article" date="2020" name="Stud. Mycol.">
        <title>101 Dothideomycetes genomes: a test case for predicting lifestyles and emergence of pathogens.</title>
        <authorList>
            <person name="Haridas S."/>
            <person name="Albert R."/>
            <person name="Binder M."/>
            <person name="Bloem J."/>
            <person name="Labutti K."/>
            <person name="Salamov A."/>
            <person name="Andreopoulos B."/>
            <person name="Baker S."/>
            <person name="Barry K."/>
            <person name="Bills G."/>
            <person name="Bluhm B."/>
            <person name="Cannon C."/>
            <person name="Castanera R."/>
            <person name="Culley D."/>
            <person name="Daum C."/>
            <person name="Ezra D."/>
            <person name="Gonzalez J."/>
            <person name="Henrissat B."/>
            <person name="Kuo A."/>
            <person name="Liang C."/>
            <person name="Lipzen A."/>
            <person name="Lutzoni F."/>
            <person name="Magnuson J."/>
            <person name="Mondo S."/>
            <person name="Nolan M."/>
            <person name="Ohm R."/>
            <person name="Pangilinan J."/>
            <person name="Park H.-J."/>
            <person name="Ramirez L."/>
            <person name="Alfaro M."/>
            <person name="Sun H."/>
            <person name="Tritt A."/>
            <person name="Yoshinaga Y."/>
            <person name="Zwiers L.-H."/>
            <person name="Turgeon B."/>
            <person name="Goodwin S."/>
            <person name="Spatafora J."/>
            <person name="Crous P."/>
            <person name="Grigoriev I."/>
        </authorList>
    </citation>
    <scope>NUCLEOTIDE SEQUENCE</scope>
    <source>
        <strain evidence="7">CBS 121167</strain>
    </source>
</reference>
<dbReference type="GO" id="GO:0006412">
    <property type="term" value="P:translation"/>
    <property type="evidence" value="ECO:0007669"/>
    <property type="project" value="InterPro"/>
</dbReference>
<evidence type="ECO:0000256" key="4">
    <source>
        <dbReference type="RuleBase" id="RU000670"/>
    </source>
</evidence>
<protein>
    <recommendedName>
        <fullName evidence="4">40S ribosomal protein S12</fullName>
    </recommendedName>
</protein>
<comment type="similarity">
    <text evidence="1 4">Belongs to the eukaryotic ribosomal protein eS12 family.</text>
</comment>
<evidence type="ECO:0000313" key="7">
    <source>
        <dbReference type="EMBL" id="KAF2139599.1"/>
    </source>
</evidence>
<evidence type="ECO:0000259" key="6">
    <source>
        <dbReference type="Pfam" id="PF01248"/>
    </source>
</evidence>
<dbReference type="SUPFAM" id="SSF55315">
    <property type="entry name" value="L30e-like"/>
    <property type="match status" value="1"/>
</dbReference>
<feature type="compositionally biased region" description="Low complexity" evidence="5">
    <location>
        <begin position="350"/>
        <end position="359"/>
    </location>
</feature>
<sequence length="765" mass="85242">MRSMAMVSHTQAVPTITPPSSSHGDRSSWDYAVPLNHENAFYDPKAYMSHDVSKAYSRQPVSYQQANGVPRHAQRRNDTMDSFRSNKSAHATDAYLMPRKGDSLGRKQSSQSEADSLLELYKQNSRQASPNIRNEPWEYEQPQETEEVERQDGYWIHRDKLAQIERTELEEAGFLPRANSSESRSSSRSRVAGRKRDTSAKGDSRLHQEEKKMRMVSPIPAEDEPEDKHEPIGLPTPEEIAADREKNNARSPAPRPGTSRIPLARASPAPIPNNFVERDAPLPRSRSNSGAWSNVPGEGIVLPKPRRRGGSVGSQVLLDDVDSTRSTTGSEEERGQKKKTTTTTKKSKPPKSATSAPTSVKRPQMPAKAATTTGSRKASTMARNVSQPKPRTASTPRPRTSGNDRPKNPINRPEGEAPWLATMFKPDPRLPPEKQLVPTHAKRIAQEQWVKEGNDGTIYDHEKKLLDEKAWPPNYQLQESASEEEKPQPEAQPEPQPEFQLPSQPEPQPTPQPEPQSEPEPPQSRQEPHPEPELKREKSKRSIRSFKRAKPEGMPQSRRSESNEHGGYKTMPSVNKPVAPTPPIVPSSTTTISGPRTPKPDSSRKPDTIRVQDPDEKEDSDGEEPTSPVEQQEVEVSADASSGQMSVLDALKGVLKLALIHDGLARGLREASKALDRRQAHMCVLNEACEEEAYKKLVVALCSEHKIPLIKVPDGKQLGEWAGLCQIDREGNARKVVNCSCVVVKDWGEESQERSILLNYFQTEQ</sequence>
<dbReference type="InterPro" id="IPR000530">
    <property type="entry name" value="Ribosomal_eS12"/>
</dbReference>
<dbReference type="OrthoDB" id="10249311at2759"/>
<feature type="compositionally biased region" description="Low complexity" evidence="5">
    <location>
        <begin position="586"/>
        <end position="595"/>
    </location>
</feature>
<dbReference type="InterPro" id="IPR029064">
    <property type="entry name" value="Ribosomal_eL30-like_sf"/>
</dbReference>
<feature type="compositionally biased region" description="Basic residues" evidence="5">
    <location>
        <begin position="336"/>
        <end position="349"/>
    </location>
</feature>
<keyword evidence="2 4" id="KW-0689">Ribosomal protein</keyword>
<dbReference type="AlphaFoldDB" id="A0A6A6B661"/>
<feature type="compositionally biased region" description="Low complexity" evidence="5">
    <location>
        <begin position="180"/>
        <end position="190"/>
    </location>
</feature>
<dbReference type="GeneID" id="54303280"/>
<evidence type="ECO:0000256" key="1">
    <source>
        <dbReference type="ARBA" id="ARBA00005824"/>
    </source>
</evidence>
<organism evidence="7 8">
    <name type="scientific">Aplosporella prunicola CBS 121167</name>
    <dbReference type="NCBI Taxonomy" id="1176127"/>
    <lineage>
        <taxon>Eukaryota</taxon>
        <taxon>Fungi</taxon>
        <taxon>Dikarya</taxon>
        <taxon>Ascomycota</taxon>
        <taxon>Pezizomycotina</taxon>
        <taxon>Dothideomycetes</taxon>
        <taxon>Dothideomycetes incertae sedis</taxon>
        <taxon>Botryosphaeriales</taxon>
        <taxon>Aplosporellaceae</taxon>
        <taxon>Aplosporella</taxon>
    </lineage>
</organism>
<proteinExistence type="inferred from homology"/>
<name>A0A6A6B661_9PEZI</name>
<dbReference type="Pfam" id="PF01248">
    <property type="entry name" value="Ribosomal_L7Ae"/>
    <property type="match status" value="1"/>
</dbReference>
<dbReference type="GO" id="GO:0022626">
    <property type="term" value="C:cytosolic ribosome"/>
    <property type="evidence" value="ECO:0007669"/>
    <property type="project" value="UniProtKB-ARBA"/>
</dbReference>
<dbReference type="FunFam" id="3.30.1330.30:FF:000005">
    <property type="entry name" value="40S ribosomal protein S12"/>
    <property type="match status" value="1"/>
</dbReference>
<keyword evidence="8" id="KW-1185">Reference proteome</keyword>
<gene>
    <name evidence="7" type="ORF">K452DRAFT_352414</name>
</gene>
<feature type="compositionally biased region" description="Basic and acidic residues" evidence="5">
    <location>
        <begin position="558"/>
        <end position="567"/>
    </location>
</feature>
<feature type="region of interest" description="Disordered" evidence="5">
    <location>
        <begin position="171"/>
        <end position="642"/>
    </location>
</feature>
<dbReference type="GO" id="GO:0003735">
    <property type="term" value="F:structural constituent of ribosome"/>
    <property type="evidence" value="ECO:0007669"/>
    <property type="project" value="InterPro"/>
</dbReference>
<dbReference type="PRINTS" id="PR00972">
    <property type="entry name" value="RIBSOMALS12E"/>
</dbReference>
<feature type="compositionally biased region" description="Basic and acidic residues" evidence="5">
    <location>
        <begin position="598"/>
        <end position="614"/>
    </location>
</feature>
<dbReference type="RefSeq" id="XP_033395312.1">
    <property type="nucleotide sequence ID" value="XM_033545772.1"/>
</dbReference>